<protein>
    <submittedName>
        <fullName evidence="1">PE--lipooligosaccharide phosphorylethanolamine transferase</fullName>
    </submittedName>
</protein>
<name>A0A2X1PQ82_HAEIF</name>
<keyword evidence="1" id="KW-0808">Transferase</keyword>
<sequence length="70" mass="8285">MERKEYKVFKSGLNFLEGIANWIGIKNPQLTQTEDLFSNESDKNDFGLQKRIDEKYRKDDDPAIDIRPKH</sequence>
<dbReference type="GO" id="GO:0016740">
    <property type="term" value="F:transferase activity"/>
    <property type="evidence" value="ECO:0007669"/>
    <property type="project" value="UniProtKB-KW"/>
</dbReference>
<dbReference type="OMA" id="ENTPFMS"/>
<dbReference type="Proteomes" id="UP000249936">
    <property type="component" value="Unassembled WGS sequence"/>
</dbReference>
<organism evidence="1 2">
    <name type="scientific">Haemophilus influenzae</name>
    <dbReference type="NCBI Taxonomy" id="727"/>
    <lineage>
        <taxon>Bacteria</taxon>
        <taxon>Pseudomonadati</taxon>
        <taxon>Pseudomonadota</taxon>
        <taxon>Gammaproteobacteria</taxon>
        <taxon>Pasteurellales</taxon>
        <taxon>Pasteurellaceae</taxon>
        <taxon>Haemophilus</taxon>
    </lineage>
</organism>
<accession>A0A2X1PQ82</accession>
<proteinExistence type="predicted"/>
<reference evidence="1 2" key="1">
    <citation type="submission" date="2018-06" db="EMBL/GenBank/DDBJ databases">
        <authorList>
            <consortium name="Pathogen Informatics"/>
            <person name="Doyle S."/>
        </authorList>
    </citation>
    <scope>NUCLEOTIDE SEQUENCE [LARGE SCALE GENOMIC DNA]</scope>
    <source>
        <strain evidence="1 2">NCTC11872</strain>
    </source>
</reference>
<evidence type="ECO:0000313" key="2">
    <source>
        <dbReference type="Proteomes" id="UP000249936"/>
    </source>
</evidence>
<dbReference type="EMBL" id="UASK01000006">
    <property type="protein sequence ID" value="SPX42480.1"/>
    <property type="molecule type" value="Genomic_DNA"/>
</dbReference>
<gene>
    <name evidence="1" type="ORF">NCTC11872_02112</name>
</gene>
<evidence type="ECO:0000313" key="1">
    <source>
        <dbReference type="EMBL" id="SPX42480.1"/>
    </source>
</evidence>
<dbReference type="AlphaFoldDB" id="A0A2X1PQ82"/>